<dbReference type="PROSITE" id="PS00211">
    <property type="entry name" value="ABC_TRANSPORTER_1"/>
    <property type="match status" value="1"/>
</dbReference>
<dbReference type="InterPro" id="IPR003439">
    <property type="entry name" value="ABC_transporter-like_ATP-bd"/>
</dbReference>
<feature type="domain" description="ABC transporter" evidence="5">
    <location>
        <begin position="32"/>
        <end position="257"/>
    </location>
</feature>
<dbReference type="InterPro" id="IPR027417">
    <property type="entry name" value="P-loop_NTPase"/>
</dbReference>
<dbReference type="InterPro" id="IPR017871">
    <property type="entry name" value="ABC_transporter-like_CS"/>
</dbReference>
<comment type="similarity">
    <text evidence="1">Belongs to the ABC transporter superfamily.</text>
</comment>
<keyword evidence="3" id="KW-0547">Nucleotide-binding</keyword>
<evidence type="ECO:0000256" key="2">
    <source>
        <dbReference type="ARBA" id="ARBA00022448"/>
    </source>
</evidence>
<dbReference type="InterPro" id="IPR003593">
    <property type="entry name" value="AAA+_ATPase"/>
</dbReference>
<keyword evidence="7" id="KW-1185">Reference proteome</keyword>
<dbReference type="Proteomes" id="UP000319728">
    <property type="component" value="Unassembled WGS sequence"/>
</dbReference>
<keyword evidence="2" id="KW-0813">Transport</keyword>
<accession>A0A562WCX9</accession>
<evidence type="ECO:0000256" key="1">
    <source>
        <dbReference type="ARBA" id="ARBA00005417"/>
    </source>
</evidence>
<gene>
    <name evidence="6" type="ORF">JD81_01643</name>
</gene>
<evidence type="ECO:0000259" key="5">
    <source>
        <dbReference type="PROSITE" id="PS50893"/>
    </source>
</evidence>
<dbReference type="GO" id="GO:0016887">
    <property type="term" value="F:ATP hydrolysis activity"/>
    <property type="evidence" value="ECO:0007669"/>
    <property type="project" value="InterPro"/>
</dbReference>
<dbReference type="GO" id="GO:0005524">
    <property type="term" value="F:ATP binding"/>
    <property type="evidence" value="ECO:0007669"/>
    <property type="project" value="UniProtKB-KW"/>
</dbReference>
<dbReference type="Pfam" id="PF00005">
    <property type="entry name" value="ABC_tran"/>
    <property type="match status" value="1"/>
</dbReference>
<proteinExistence type="inferred from homology"/>
<dbReference type="SUPFAM" id="SSF52540">
    <property type="entry name" value="P-loop containing nucleoside triphosphate hydrolases"/>
    <property type="match status" value="1"/>
</dbReference>
<name>A0A562WCX9_9ACTN</name>
<evidence type="ECO:0000256" key="3">
    <source>
        <dbReference type="ARBA" id="ARBA00022741"/>
    </source>
</evidence>
<dbReference type="Gene3D" id="3.40.50.300">
    <property type="entry name" value="P-loop containing nucleotide triphosphate hydrolases"/>
    <property type="match status" value="1"/>
</dbReference>
<organism evidence="6 7">
    <name type="scientific">Micromonospora sagamiensis</name>
    <dbReference type="NCBI Taxonomy" id="47875"/>
    <lineage>
        <taxon>Bacteria</taxon>
        <taxon>Bacillati</taxon>
        <taxon>Actinomycetota</taxon>
        <taxon>Actinomycetes</taxon>
        <taxon>Micromonosporales</taxon>
        <taxon>Micromonosporaceae</taxon>
        <taxon>Micromonospora</taxon>
    </lineage>
</organism>
<comment type="caution">
    <text evidence="6">The sequence shown here is derived from an EMBL/GenBank/DDBJ whole genome shotgun (WGS) entry which is preliminary data.</text>
</comment>
<evidence type="ECO:0000313" key="6">
    <source>
        <dbReference type="EMBL" id="TWJ28140.1"/>
    </source>
</evidence>
<evidence type="ECO:0000313" key="7">
    <source>
        <dbReference type="Proteomes" id="UP000319728"/>
    </source>
</evidence>
<reference evidence="6 7" key="1">
    <citation type="submission" date="2019-07" db="EMBL/GenBank/DDBJ databases">
        <title>R&amp;d 2014.</title>
        <authorList>
            <person name="Klenk H.-P."/>
        </authorList>
    </citation>
    <scope>NUCLEOTIDE SEQUENCE [LARGE SCALE GENOMIC DNA]</scope>
    <source>
        <strain evidence="6 7">DSM 43912</strain>
    </source>
</reference>
<dbReference type="PANTHER" id="PTHR43335">
    <property type="entry name" value="ABC TRANSPORTER, ATP-BINDING PROTEIN"/>
    <property type="match status" value="1"/>
</dbReference>
<dbReference type="EMBL" id="VLLP01000001">
    <property type="protein sequence ID" value="TWJ28140.1"/>
    <property type="molecule type" value="Genomic_DNA"/>
</dbReference>
<sequence length="334" mass="35392">MGVRLGAYRRGSDVAAGTTTGRGRPDSLDHVIRMTALTRRYGRTTAVHDLTLTVRPGHVTGFLGPNGAGKSTTLRMILGLTAPTSGSVTVDGVRFRDRPRGLRHVGALLDAADLQGGRSAEAHLWALARSNGIPRSRVDATLREVGLAGVARRRVAGFSLGMRQRLGIAAALLGDPPVVLFDEPFNGLDPEGVRWVRGLFRRLAAEGRTVFVSSHLMSEMEHCVDRLVVVGRGRLLADQSLAEFAAASGQAGVTVRTPQETTLTALLIAEGGAVRADGDGTVTVTGLDAERVGDLAAAHRIPVHQLVTRTPSLEQAFMELTASSVEHRTGAVTR</sequence>
<protein>
    <submittedName>
        <fullName evidence="6">ABC-2 type transport system ATP-binding protein</fullName>
    </submittedName>
</protein>
<evidence type="ECO:0000256" key="4">
    <source>
        <dbReference type="ARBA" id="ARBA00022840"/>
    </source>
</evidence>
<keyword evidence="4 6" id="KW-0067">ATP-binding</keyword>
<dbReference type="SMART" id="SM00382">
    <property type="entry name" value="AAA"/>
    <property type="match status" value="1"/>
</dbReference>
<dbReference type="AlphaFoldDB" id="A0A562WCX9"/>
<dbReference type="PANTHER" id="PTHR43335:SF4">
    <property type="entry name" value="ABC TRANSPORTER, ATP-BINDING PROTEIN"/>
    <property type="match status" value="1"/>
</dbReference>
<dbReference type="PROSITE" id="PS50893">
    <property type="entry name" value="ABC_TRANSPORTER_2"/>
    <property type="match status" value="1"/>
</dbReference>